<evidence type="ECO:0000256" key="2">
    <source>
        <dbReference type="ARBA" id="ARBA00004236"/>
    </source>
</evidence>
<dbReference type="GO" id="GO:0004888">
    <property type="term" value="F:transmembrane signaling receptor activity"/>
    <property type="evidence" value="ECO:0007669"/>
    <property type="project" value="InterPro"/>
</dbReference>
<accession>A0A979FMG7</accession>
<keyword evidence="7" id="KW-0472">Membrane</keyword>
<comment type="subcellular location">
    <subcellularLocation>
        <location evidence="2">Cell membrane</location>
    </subcellularLocation>
    <subcellularLocation>
        <location evidence="1">Membrane</location>
        <topology evidence="1">Multi-pass membrane protein</topology>
    </subcellularLocation>
</comment>
<evidence type="ECO:0000256" key="3">
    <source>
        <dbReference type="ARBA" id="ARBA00022448"/>
    </source>
</evidence>
<feature type="transmembrane region" description="Helical" evidence="7">
    <location>
        <begin position="160"/>
        <end position="183"/>
    </location>
</feature>
<evidence type="ECO:0000256" key="7">
    <source>
        <dbReference type="SAM" id="Phobius"/>
    </source>
</evidence>
<sequence>MVEKVETLMDELLDPEDVWCPEILLKQDKDSAIRFSKTMKELDLRWKKDDPIKMYRDLRMPQFEITNIVDSICQESFHIGNYSCLVAEFHMRRSLGFHLVQSYLPTILTVAISWVSLWMDIGSAPGRTTLGVTTLLTISSKSSEIQGDLPQVSYVKAIDVWMGACTAFVFCALLEFTLANYMWRKPPKVPAPKSMDGLRNIKAQDLTHDCMPTNTSRKTASNASTATARLISTRAWTPISSPSRKGTLRFVLSLYGHRRSMSTGHVSGRVPMVNDLSLLAPHLLANVSTNSSKDLALAIDSHCRVLFPFNCNGIQSSTVELATYLAENDVAVACLQETKLSAASRPPSFPGYALERRVTAPEVTAAVSSS</sequence>
<dbReference type="InterPro" id="IPR038050">
    <property type="entry name" value="Neuro_actylchol_rec"/>
</dbReference>
<feature type="transmembrane region" description="Helical" evidence="7">
    <location>
        <begin position="99"/>
        <end position="119"/>
    </location>
</feature>
<dbReference type="InterPro" id="IPR036734">
    <property type="entry name" value="Neur_chan_lig-bd_sf"/>
</dbReference>
<dbReference type="RefSeq" id="XP_047737394.1">
    <property type="nucleotide sequence ID" value="XM_047881438.1"/>
</dbReference>
<dbReference type="GO" id="GO:0005886">
    <property type="term" value="C:plasma membrane"/>
    <property type="evidence" value="ECO:0007669"/>
    <property type="project" value="UniProtKB-SubCell"/>
</dbReference>
<evidence type="ECO:0000256" key="4">
    <source>
        <dbReference type="ARBA" id="ARBA00022475"/>
    </source>
</evidence>
<dbReference type="AlphaFoldDB" id="A0A979FMG7"/>
<evidence type="ECO:0000313" key="10">
    <source>
        <dbReference type="RefSeq" id="XP_047737394.1"/>
    </source>
</evidence>
<evidence type="ECO:0000313" key="9">
    <source>
        <dbReference type="Proteomes" id="UP000694843"/>
    </source>
</evidence>
<dbReference type="OrthoDB" id="442503at2759"/>
<dbReference type="InterPro" id="IPR006029">
    <property type="entry name" value="Neurotrans-gated_channel_TM"/>
</dbReference>
<dbReference type="SUPFAM" id="SSF56219">
    <property type="entry name" value="DNase I-like"/>
    <property type="match status" value="1"/>
</dbReference>
<dbReference type="KEGG" id="hazt:125178217"/>
<organism evidence="9 10">
    <name type="scientific">Hyalella azteca</name>
    <name type="common">Amphipod</name>
    <dbReference type="NCBI Taxonomy" id="294128"/>
    <lineage>
        <taxon>Eukaryota</taxon>
        <taxon>Metazoa</taxon>
        <taxon>Ecdysozoa</taxon>
        <taxon>Arthropoda</taxon>
        <taxon>Crustacea</taxon>
        <taxon>Multicrustacea</taxon>
        <taxon>Malacostraca</taxon>
        <taxon>Eumalacostraca</taxon>
        <taxon>Peracarida</taxon>
        <taxon>Amphipoda</taxon>
        <taxon>Senticaudata</taxon>
        <taxon>Talitrida</taxon>
        <taxon>Talitroidea</taxon>
        <taxon>Hyalellidae</taxon>
        <taxon>Hyalella</taxon>
    </lineage>
</organism>
<dbReference type="GO" id="GO:0005230">
    <property type="term" value="F:extracellular ligand-gated monoatomic ion channel activity"/>
    <property type="evidence" value="ECO:0007669"/>
    <property type="project" value="InterPro"/>
</dbReference>
<keyword evidence="3" id="KW-0813">Transport</keyword>
<keyword evidence="5" id="KW-0406">Ion transport</keyword>
<dbReference type="Gene3D" id="2.70.170.10">
    <property type="entry name" value="Neurotransmitter-gated ion-channel ligand-binding domain"/>
    <property type="match status" value="1"/>
</dbReference>
<evidence type="ECO:0000259" key="8">
    <source>
        <dbReference type="Pfam" id="PF02932"/>
    </source>
</evidence>
<keyword evidence="4" id="KW-1003">Cell membrane</keyword>
<dbReference type="PRINTS" id="PR00253">
    <property type="entry name" value="GABAARECEPTR"/>
</dbReference>
<dbReference type="GeneID" id="125178217"/>
<dbReference type="GO" id="GO:0099095">
    <property type="term" value="F:ligand-gated monoatomic anion channel activity"/>
    <property type="evidence" value="ECO:0007669"/>
    <property type="project" value="UniProtKB-ARBA"/>
</dbReference>
<dbReference type="Proteomes" id="UP000694843">
    <property type="component" value="Unplaced"/>
</dbReference>
<dbReference type="SUPFAM" id="SSF63712">
    <property type="entry name" value="Nicotinic receptor ligand binding domain-like"/>
    <property type="match status" value="1"/>
</dbReference>
<dbReference type="InterPro" id="IPR036691">
    <property type="entry name" value="Endo/exonu/phosph_ase_sf"/>
</dbReference>
<gene>
    <name evidence="10" type="primary">LOC125178217</name>
</gene>
<dbReference type="InterPro" id="IPR006028">
    <property type="entry name" value="GABAA/Glycine_rcpt"/>
</dbReference>
<reference evidence="10" key="1">
    <citation type="submission" date="2025-08" db="UniProtKB">
        <authorList>
            <consortium name="RefSeq"/>
        </authorList>
    </citation>
    <scope>IDENTIFICATION</scope>
    <source>
        <tissue evidence="10">Whole organism</tissue>
    </source>
</reference>
<dbReference type="InterPro" id="IPR036719">
    <property type="entry name" value="Neuro-gated_channel_TM_sf"/>
</dbReference>
<dbReference type="PANTHER" id="PTHR18945">
    <property type="entry name" value="NEUROTRANSMITTER GATED ION CHANNEL"/>
    <property type="match status" value="1"/>
</dbReference>
<dbReference type="Pfam" id="PF02932">
    <property type="entry name" value="Neur_chan_memb"/>
    <property type="match status" value="1"/>
</dbReference>
<dbReference type="InterPro" id="IPR006201">
    <property type="entry name" value="Neur_channel"/>
</dbReference>
<dbReference type="SUPFAM" id="SSF90112">
    <property type="entry name" value="Neurotransmitter-gated ion-channel transmembrane pore"/>
    <property type="match status" value="1"/>
</dbReference>
<evidence type="ECO:0000256" key="1">
    <source>
        <dbReference type="ARBA" id="ARBA00004141"/>
    </source>
</evidence>
<protein>
    <submittedName>
        <fullName evidence="10">Gamma-aminobutyric acid receptor subunit beta-like</fullName>
    </submittedName>
</protein>
<dbReference type="CDD" id="cd19049">
    <property type="entry name" value="LGIC_TM_anion"/>
    <property type="match status" value="1"/>
</dbReference>
<keyword evidence="7" id="KW-1133">Transmembrane helix</keyword>
<dbReference type="GO" id="GO:0005254">
    <property type="term" value="F:chloride channel activity"/>
    <property type="evidence" value="ECO:0007669"/>
    <property type="project" value="UniProtKB-ARBA"/>
</dbReference>
<evidence type="ECO:0000256" key="5">
    <source>
        <dbReference type="ARBA" id="ARBA00023065"/>
    </source>
</evidence>
<proteinExistence type="predicted"/>
<keyword evidence="6" id="KW-0407">Ion channel</keyword>
<name>A0A979FMG7_HYAAZ</name>
<keyword evidence="7" id="KW-0812">Transmembrane</keyword>
<evidence type="ECO:0000256" key="6">
    <source>
        <dbReference type="ARBA" id="ARBA00023303"/>
    </source>
</evidence>
<dbReference type="Gene3D" id="3.60.10.10">
    <property type="entry name" value="Endonuclease/exonuclease/phosphatase"/>
    <property type="match status" value="1"/>
</dbReference>
<keyword evidence="9" id="KW-1185">Reference proteome</keyword>
<feature type="domain" description="Neurotransmitter-gated ion-channel transmembrane" evidence="8">
    <location>
        <begin position="103"/>
        <end position="311"/>
    </location>
</feature>
<dbReference type="Gene3D" id="1.20.58.390">
    <property type="entry name" value="Neurotransmitter-gated ion-channel transmembrane domain"/>
    <property type="match status" value="1"/>
</dbReference>